<feature type="region of interest" description="Disordered" evidence="1">
    <location>
        <begin position="361"/>
        <end position="438"/>
    </location>
</feature>
<dbReference type="InterPro" id="IPR036691">
    <property type="entry name" value="Endo/exonu/phosph_ase_sf"/>
</dbReference>
<evidence type="ECO:0000313" key="4">
    <source>
        <dbReference type="Proteomes" id="UP001283361"/>
    </source>
</evidence>
<name>A0AAE0ZHN9_9GAST</name>
<gene>
    <name evidence="3" type="ORF">RRG08_044730</name>
</gene>
<keyword evidence="4" id="KW-1185">Reference proteome</keyword>
<proteinExistence type="predicted"/>
<organism evidence="3 4">
    <name type="scientific">Elysia crispata</name>
    <name type="common">lettuce slug</name>
    <dbReference type="NCBI Taxonomy" id="231223"/>
    <lineage>
        <taxon>Eukaryota</taxon>
        <taxon>Metazoa</taxon>
        <taxon>Spiralia</taxon>
        <taxon>Lophotrochozoa</taxon>
        <taxon>Mollusca</taxon>
        <taxon>Gastropoda</taxon>
        <taxon>Heterobranchia</taxon>
        <taxon>Euthyneura</taxon>
        <taxon>Panpulmonata</taxon>
        <taxon>Sacoglossa</taxon>
        <taxon>Placobranchoidea</taxon>
        <taxon>Plakobranchidae</taxon>
        <taxon>Elysia</taxon>
    </lineage>
</organism>
<accession>A0AAE0ZHN9</accession>
<dbReference type="Gene3D" id="3.60.10.10">
    <property type="entry name" value="Endonuclease/exonuclease/phosphatase"/>
    <property type="match status" value="1"/>
</dbReference>
<evidence type="ECO:0000313" key="3">
    <source>
        <dbReference type="EMBL" id="KAK3769535.1"/>
    </source>
</evidence>
<feature type="compositionally biased region" description="Polar residues" evidence="1">
    <location>
        <begin position="395"/>
        <end position="410"/>
    </location>
</feature>
<protein>
    <recommendedName>
        <fullName evidence="2">Endonuclease/exonuclease/phosphatase domain-containing protein</fullName>
    </recommendedName>
</protein>
<dbReference type="Proteomes" id="UP001283361">
    <property type="component" value="Unassembled WGS sequence"/>
</dbReference>
<dbReference type="InterPro" id="IPR005135">
    <property type="entry name" value="Endo/exonuclease/phosphatase"/>
</dbReference>
<feature type="compositionally biased region" description="Basic and acidic residues" evidence="1">
    <location>
        <begin position="370"/>
        <end position="394"/>
    </location>
</feature>
<reference evidence="3" key="1">
    <citation type="journal article" date="2023" name="G3 (Bethesda)">
        <title>A reference genome for the long-term kleptoplast-retaining sea slug Elysia crispata morphotype clarki.</title>
        <authorList>
            <person name="Eastman K.E."/>
            <person name="Pendleton A.L."/>
            <person name="Shaikh M.A."/>
            <person name="Suttiyut T."/>
            <person name="Ogas R."/>
            <person name="Tomko P."/>
            <person name="Gavelis G."/>
            <person name="Widhalm J.R."/>
            <person name="Wisecaver J.H."/>
        </authorList>
    </citation>
    <scope>NUCLEOTIDE SEQUENCE</scope>
    <source>
        <strain evidence="3">ECLA1</strain>
    </source>
</reference>
<dbReference type="SUPFAM" id="SSF56219">
    <property type="entry name" value="DNase I-like"/>
    <property type="match status" value="1"/>
</dbReference>
<dbReference type="InterPro" id="IPR050410">
    <property type="entry name" value="CCR4/nocturin_mRNA_transcr"/>
</dbReference>
<feature type="compositionally biased region" description="Polar residues" evidence="1">
    <location>
        <begin position="234"/>
        <end position="244"/>
    </location>
</feature>
<feature type="region of interest" description="Disordered" evidence="1">
    <location>
        <begin position="216"/>
        <end position="270"/>
    </location>
</feature>
<evidence type="ECO:0000259" key="2">
    <source>
        <dbReference type="Pfam" id="PF03372"/>
    </source>
</evidence>
<dbReference type="GO" id="GO:0000175">
    <property type="term" value="F:3'-5'-RNA exonuclease activity"/>
    <property type="evidence" value="ECO:0007669"/>
    <property type="project" value="TreeGrafter"/>
</dbReference>
<evidence type="ECO:0000256" key="1">
    <source>
        <dbReference type="SAM" id="MobiDB-lite"/>
    </source>
</evidence>
<feature type="compositionally biased region" description="Basic and acidic residues" evidence="1">
    <location>
        <begin position="415"/>
        <end position="431"/>
    </location>
</feature>
<comment type="caution">
    <text evidence="3">The sequence shown here is derived from an EMBL/GenBank/DDBJ whole genome shotgun (WGS) entry which is preliminary data.</text>
</comment>
<feature type="domain" description="Endonuclease/exonuclease/phosphatase" evidence="2">
    <location>
        <begin position="30"/>
        <end position="191"/>
    </location>
</feature>
<dbReference type="PANTHER" id="PTHR12121:SF34">
    <property type="entry name" value="PROTEIN ANGEL"/>
    <property type="match status" value="1"/>
</dbReference>
<dbReference type="AlphaFoldDB" id="A0AAE0ZHN9"/>
<dbReference type="PANTHER" id="PTHR12121">
    <property type="entry name" value="CARBON CATABOLITE REPRESSOR PROTEIN 4"/>
    <property type="match status" value="1"/>
</dbReference>
<dbReference type="EMBL" id="JAWDGP010003905">
    <property type="protein sequence ID" value="KAK3769535.1"/>
    <property type="molecule type" value="Genomic_DNA"/>
</dbReference>
<sequence length="576" mass="65267">MQKDMQRTSRRWQQVKQDPRGSLGMGVSLMSYNILSQDLLEMHPDLYSQCRRRDLVWSHRGAAILREIIHHNPDIICLQEVQADHWKHDIRPVLNSHGYYGLYKKRDGDKPDGCAILYKKSKFTHVKFVPVQFLQGGILDRDNVGIILLLRPSSSIYSGTTRAICVATTHLLFNPRRGDVKLAQLMMFLAEIDKVAAQGDQEEHVALKKELSDISLDDGKRRPSHRGNPKNFAQKKTQLSSIQSEEAKPLHAGFRSAPGASSSTESYTCEGPAVKDTSLHQRYCPIILCGDFNTEPFCDLYRFIVSGQLKYEGLVSRFICGQSEGRGRGSDIYLGQHLLPSHLGVTESCQYMSTLTDRHIATQRSKSKPSRWDQPSKLDGDHQEMKMKRKEIQKNEVQQDNPNCPQQAGCTKSRKQPEKKSFSGQKLHHEQAQCGATREIDCSDREKLRDGKHQNPAPKAEIKQEFLFNPPKINSGRAYHSMNFKSVYSHVSEASGRGRRVPEISSQHARCSCTVDYIFYTPCPAYSVKGVQEEIQLELLARYSLLTSEEIAHTGHLPNATLPSDHLCLIAKFFLH</sequence>
<dbReference type="Pfam" id="PF03372">
    <property type="entry name" value="Exo_endo_phos"/>
    <property type="match status" value="1"/>
</dbReference>